<dbReference type="PANTHER" id="PTHR30592">
    <property type="entry name" value="FORMATE DEHYDROGENASE"/>
    <property type="match status" value="1"/>
</dbReference>
<dbReference type="Pfam" id="PF02634">
    <property type="entry name" value="FdhD-NarQ"/>
    <property type="match status" value="1"/>
</dbReference>
<comment type="function">
    <text evidence="3">Required for formate dehydrogenase (FDH) activity. Acts as a sulfur carrier protein that transfers sulfur from IscS to the molybdenum cofactor prior to its insertion into FDH.</text>
</comment>
<protein>
    <recommendedName>
        <fullName evidence="3">Sulfur carrier protein FdhD</fullName>
    </recommendedName>
</protein>
<dbReference type="InterPro" id="IPR003786">
    <property type="entry name" value="FdhD"/>
</dbReference>
<keyword evidence="5" id="KW-1185">Reference proteome</keyword>
<accession>A0A410G8A9</accession>
<evidence type="ECO:0000256" key="3">
    <source>
        <dbReference type="HAMAP-Rule" id="MF_00187"/>
    </source>
</evidence>
<evidence type="ECO:0000313" key="4">
    <source>
        <dbReference type="EMBL" id="QAA92523.1"/>
    </source>
</evidence>
<dbReference type="PANTHER" id="PTHR30592:SF1">
    <property type="entry name" value="SULFUR CARRIER PROTEIN FDHD"/>
    <property type="match status" value="1"/>
</dbReference>
<dbReference type="Gene3D" id="3.10.20.10">
    <property type="match status" value="1"/>
</dbReference>
<keyword evidence="2 3" id="KW-0501">Molybdenum cofactor biosynthesis</keyword>
<dbReference type="EMBL" id="CP022987">
    <property type="protein sequence ID" value="QAA92523.1"/>
    <property type="molecule type" value="Genomic_DNA"/>
</dbReference>
<dbReference type="KEGG" id="pus:CKA81_00670"/>
<dbReference type="GO" id="GO:0016783">
    <property type="term" value="F:sulfurtransferase activity"/>
    <property type="evidence" value="ECO:0007669"/>
    <property type="project" value="InterPro"/>
</dbReference>
<dbReference type="PIRSF" id="PIRSF015626">
    <property type="entry name" value="FdhD"/>
    <property type="match status" value="1"/>
</dbReference>
<dbReference type="GO" id="GO:0005737">
    <property type="term" value="C:cytoplasm"/>
    <property type="evidence" value="ECO:0007669"/>
    <property type="project" value="UniProtKB-SubCell"/>
</dbReference>
<reference evidence="4 5" key="1">
    <citation type="submission" date="2017-08" db="EMBL/GenBank/DDBJ databases">
        <authorList>
            <person name="Park S.-J."/>
            <person name="Kim H."/>
        </authorList>
    </citation>
    <scope>NUCLEOTIDE SEQUENCE [LARGE SCALE GENOMIC DNA]</scope>
    <source>
        <strain evidence="5">ye3</strain>
    </source>
</reference>
<comment type="caution">
    <text evidence="3">Lacks conserved residue(s) required for the propagation of feature annotation.</text>
</comment>
<name>A0A410G8A9_9BURK</name>
<evidence type="ECO:0000256" key="2">
    <source>
        <dbReference type="ARBA" id="ARBA00023150"/>
    </source>
</evidence>
<feature type="active site" description="Cysteine persulfide intermediate" evidence="3">
    <location>
        <position position="123"/>
    </location>
</feature>
<evidence type="ECO:0000256" key="1">
    <source>
        <dbReference type="ARBA" id="ARBA00022490"/>
    </source>
</evidence>
<comment type="similarity">
    <text evidence="3">Belongs to the FdhD family.</text>
</comment>
<dbReference type="InterPro" id="IPR016193">
    <property type="entry name" value="Cytidine_deaminase-like"/>
</dbReference>
<evidence type="ECO:0000313" key="5">
    <source>
        <dbReference type="Proteomes" id="UP000283474"/>
    </source>
</evidence>
<keyword evidence="4" id="KW-0808">Transferase</keyword>
<organism evidence="4 5">
    <name type="scientific">Pollutimonas thiosulfatoxidans</name>
    <dbReference type="NCBI Taxonomy" id="2028345"/>
    <lineage>
        <taxon>Bacteria</taxon>
        <taxon>Pseudomonadati</taxon>
        <taxon>Pseudomonadota</taxon>
        <taxon>Betaproteobacteria</taxon>
        <taxon>Burkholderiales</taxon>
        <taxon>Alcaligenaceae</taxon>
        <taxon>Pollutimonas</taxon>
    </lineage>
</organism>
<dbReference type="NCBIfam" id="TIGR00129">
    <property type="entry name" value="fdhD_narQ"/>
    <property type="match status" value="1"/>
</dbReference>
<comment type="subcellular location">
    <subcellularLocation>
        <location evidence="3">Cytoplasm</location>
    </subcellularLocation>
</comment>
<dbReference type="GO" id="GO:0006777">
    <property type="term" value="P:Mo-molybdopterin cofactor biosynthetic process"/>
    <property type="evidence" value="ECO:0007669"/>
    <property type="project" value="UniProtKB-UniRule"/>
</dbReference>
<dbReference type="SUPFAM" id="SSF53927">
    <property type="entry name" value="Cytidine deaminase-like"/>
    <property type="match status" value="1"/>
</dbReference>
<keyword evidence="1 3" id="KW-0963">Cytoplasm</keyword>
<dbReference type="OrthoDB" id="3197277at2"/>
<sequence length="309" mass="33111">MTPNRPQRSDNDAVLPGLCTRSVWRSGRATRGYAQTDTLAEEVPVALQFNGISHATLLATPADLLDLAYGFSFTEGIIRKAGDIYDADVVTSPQGITLALTIASACLHELKLRRRSLAGRTGCGLCGIESLDEVRRELGPLTPRPAAFSTDAIATAVEQLRARQPMHLASGATHAAGWADASGAIQHVREDVGRHNALDKLIGHLLRQTIDPAPGIAVISSRASFEMVQKAAAAGISAVVAVSAPTSYAADLADELNVMLAGFAREQFFTIYSHPEFLGAPGALFEKHRPPHQACQPHRLFFRGHARPR</sequence>
<dbReference type="Proteomes" id="UP000283474">
    <property type="component" value="Chromosome"/>
</dbReference>
<dbReference type="Gene3D" id="3.40.140.10">
    <property type="entry name" value="Cytidine Deaminase, domain 2"/>
    <property type="match status" value="1"/>
</dbReference>
<gene>
    <name evidence="3" type="primary">fdhD</name>
    <name evidence="4" type="ORF">CKA81_00670</name>
</gene>
<dbReference type="RefSeq" id="WP_128353571.1">
    <property type="nucleotide sequence ID" value="NZ_CP022987.1"/>
</dbReference>
<dbReference type="HAMAP" id="MF_00187">
    <property type="entry name" value="FdhD"/>
    <property type="match status" value="1"/>
</dbReference>
<dbReference type="GO" id="GO:0097163">
    <property type="term" value="F:sulfur carrier activity"/>
    <property type="evidence" value="ECO:0007669"/>
    <property type="project" value="UniProtKB-UniRule"/>
</dbReference>
<dbReference type="AlphaFoldDB" id="A0A410G8A9"/>
<proteinExistence type="inferred from homology"/>